<evidence type="ECO:0000313" key="3">
    <source>
        <dbReference type="Proteomes" id="UP000800093"/>
    </source>
</evidence>
<dbReference type="Proteomes" id="UP000800093">
    <property type="component" value="Unassembled WGS sequence"/>
</dbReference>
<feature type="region of interest" description="Disordered" evidence="1">
    <location>
        <begin position="178"/>
        <end position="213"/>
    </location>
</feature>
<keyword evidence="3" id="KW-1185">Reference proteome</keyword>
<sequence>MGQPRQRQTTVVLQEWLSPRQHSTAAAAAPTVARRLVHETAARSPSCRRNRRAMPLSSGRAPGKHSRRAEPGISNSTPFTKPPAQAAVQSPDQQHITTREVLYNLSTNHTRALASTPFPNGKSHDRLSAYPPIATHKHVLRATLRPLRNVRRRGSIRVTKFPFHSLLLLPTRNGTSVSSSTQTVHAPHGHFTRIPRSLSSGQRQEHGVKADQRRLAALHSPCQFREGLQASRRSQHESSLHVRPTYHLAHNPAGANCD</sequence>
<feature type="region of interest" description="Disordered" evidence="1">
    <location>
        <begin position="38"/>
        <end position="94"/>
    </location>
</feature>
<feature type="region of interest" description="Disordered" evidence="1">
    <location>
        <begin position="228"/>
        <end position="258"/>
    </location>
</feature>
<dbReference type="AlphaFoldDB" id="A0A9P4KG31"/>
<evidence type="ECO:0000256" key="1">
    <source>
        <dbReference type="SAM" id="MobiDB-lite"/>
    </source>
</evidence>
<gene>
    <name evidence="2" type="ORF">CC78DRAFT_576474</name>
</gene>
<protein>
    <submittedName>
        <fullName evidence="2">Uncharacterized protein</fullName>
    </submittedName>
</protein>
<feature type="compositionally biased region" description="Basic and acidic residues" evidence="1">
    <location>
        <begin position="203"/>
        <end position="213"/>
    </location>
</feature>
<reference evidence="3" key="1">
    <citation type="journal article" date="2020" name="Stud. Mycol.">
        <title>101 Dothideomycetes genomes: A test case for predicting lifestyles and emergence of pathogens.</title>
        <authorList>
            <person name="Haridas S."/>
            <person name="Albert R."/>
            <person name="Binder M."/>
            <person name="Bloem J."/>
            <person name="LaButti K."/>
            <person name="Salamov A."/>
            <person name="Andreopoulos B."/>
            <person name="Baker S."/>
            <person name="Barry K."/>
            <person name="Bills G."/>
            <person name="Bluhm B."/>
            <person name="Cannon C."/>
            <person name="Castanera R."/>
            <person name="Culley D."/>
            <person name="Daum C."/>
            <person name="Ezra D."/>
            <person name="Gonzalez J."/>
            <person name="Henrissat B."/>
            <person name="Kuo A."/>
            <person name="Liang C."/>
            <person name="Lipzen A."/>
            <person name="Lutzoni F."/>
            <person name="Magnuson J."/>
            <person name="Mondo S."/>
            <person name="Nolan M."/>
            <person name="Ohm R."/>
            <person name="Pangilinan J."/>
            <person name="Park H.-J."/>
            <person name="Ramirez L."/>
            <person name="Alfaro M."/>
            <person name="Sun H."/>
            <person name="Tritt A."/>
            <person name="Yoshinaga Y."/>
            <person name="Zwiers L.-H."/>
            <person name="Turgeon B."/>
            <person name="Goodwin S."/>
            <person name="Spatafora J."/>
            <person name="Crous P."/>
            <person name="Grigoriev I."/>
        </authorList>
    </citation>
    <scope>NUCLEOTIDE SEQUENCE [LARGE SCALE GENOMIC DNA]</scope>
    <source>
        <strain evidence="3">CBS 304.66</strain>
    </source>
</reference>
<name>A0A9P4KG31_9PLEO</name>
<accession>A0A9P4KG31</accession>
<comment type="caution">
    <text evidence="2">The sequence shown here is derived from an EMBL/GenBank/DDBJ whole genome shotgun (WGS) entry which is preliminary data.</text>
</comment>
<organism evidence="2 3">
    <name type="scientific">Lojkania enalia</name>
    <dbReference type="NCBI Taxonomy" id="147567"/>
    <lineage>
        <taxon>Eukaryota</taxon>
        <taxon>Fungi</taxon>
        <taxon>Dikarya</taxon>
        <taxon>Ascomycota</taxon>
        <taxon>Pezizomycotina</taxon>
        <taxon>Dothideomycetes</taxon>
        <taxon>Pleosporomycetidae</taxon>
        <taxon>Pleosporales</taxon>
        <taxon>Pleosporales incertae sedis</taxon>
        <taxon>Lojkania</taxon>
    </lineage>
</organism>
<dbReference type="EMBL" id="ML986588">
    <property type="protein sequence ID" value="KAF2267935.1"/>
    <property type="molecule type" value="Genomic_DNA"/>
</dbReference>
<proteinExistence type="predicted"/>
<evidence type="ECO:0000313" key="2">
    <source>
        <dbReference type="EMBL" id="KAF2267935.1"/>
    </source>
</evidence>